<dbReference type="HOGENOM" id="CLU_006797_5_3_4"/>
<comment type="similarity">
    <text evidence="9 10 11">Belongs to the MurJ/MviN family.</text>
</comment>
<keyword evidence="7 10" id="KW-0472">Membrane</keyword>
<feature type="transmembrane region" description="Helical" evidence="10">
    <location>
        <begin position="351"/>
        <end position="377"/>
    </location>
</feature>
<feature type="transmembrane region" description="Helical" evidence="10">
    <location>
        <begin position="413"/>
        <end position="431"/>
    </location>
</feature>
<dbReference type="PANTHER" id="PTHR47019:SF1">
    <property type="entry name" value="LIPID II FLIPPASE MURJ"/>
    <property type="match status" value="1"/>
</dbReference>
<name>K1JL25_9BURK</name>
<comment type="pathway">
    <text evidence="10">Cell wall biogenesis; peptidoglycan biosynthesis.</text>
</comment>
<dbReference type="PRINTS" id="PR01806">
    <property type="entry name" value="VIRFACTRMVIN"/>
</dbReference>
<dbReference type="InterPro" id="IPR004268">
    <property type="entry name" value="MurJ"/>
</dbReference>
<dbReference type="OrthoDB" id="9816572at2"/>
<feature type="transmembrane region" description="Helical" evidence="10">
    <location>
        <begin position="89"/>
        <end position="113"/>
    </location>
</feature>
<dbReference type="PANTHER" id="PTHR47019">
    <property type="entry name" value="LIPID II FLIPPASE MURJ"/>
    <property type="match status" value="1"/>
</dbReference>
<evidence type="ECO:0000256" key="10">
    <source>
        <dbReference type="HAMAP-Rule" id="MF_02078"/>
    </source>
</evidence>
<dbReference type="GO" id="GO:0034204">
    <property type="term" value="P:lipid translocation"/>
    <property type="evidence" value="ECO:0007669"/>
    <property type="project" value="TreeGrafter"/>
</dbReference>
<keyword evidence="10" id="KW-0997">Cell inner membrane</keyword>
<dbReference type="CDD" id="cd13123">
    <property type="entry name" value="MATE_MurJ_like"/>
    <property type="match status" value="1"/>
</dbReference>
<evidence type="ECO:0000256" key="5">
    <source>
        <dbReference type="ARBA" id="ARBA00022984"/>
    </source>
</evidence>
<comment type="subcellular location">
    <subcellularLocation>
        <location evidence="10">Cell inner membrane</location>
        <topology evidence="10">Multi-pass membrane protein</topology>
    </subcellularLocation>
    <subcellularLocation>
        <location evidence="1">Cell membrane</location>
        <topology evidence="1">Multi-pass membrane protein</topology>
    </subcellularLocation>
</comment>
<proteinExistence type="inferred from homology"/>
<evidence type="ECO:0000256" key="2">
    <source>
        <dbReference type="ARBA" id="ARBA00022475"/>
    </source>
</evidence>
<dbReference type="PIRSF" id="PIRSF002869">
    <property type="entry name" value="MviN"/>
    <property type="match status" value="1"/>
</dbReference>
<feature type="transmembrane region" description="Helical" evidence="10">
    <location>
        <begin position="231"/>
        <end position="256"/>
    </location>
</feature>
<comment type="caution">
    <text evidence="12">The sequence shown here is derived from an EMBL/GenBank/DDBJ whole genome shotgun (WGS) entry which is preliminary data.</text>
</comment>
<dbReference type="GO" id="GO:0009252">
    <property type="term" value="P:peptidoglycan biosynthetic process"/>
    <property type="evidence" value="ECO:0007669"/>
    <property type="project" value="UniProtKB-UniRule"/>
</dbReference>
<accession>K1JL25</accession>
<dbReference type="RefSeq" id="WP_005435872.1">
    <property type="nucleotide sequence ID" value="NZ_JH815517.1"/>
</dbReference>
<evidence type="ECO:0000256" key="7">
    <source>
        <dbReference type="ARBA" id="ARBA00023136"/>
    </source>
</evidence>
<dbReference type="PATRIC" id="fig|742823.3.peg.1604"/>
<evidence type="ECO:0000256" key="6">
    <source>
        <dbReference type="ARBA" id="ARBA00022989"/>
    </source>
</evidence>
<organism evidence="12 13">
    <name type="scientific">Sutterella wadsworthensis 2_1_59BFAA</name>
    <dbReference type="NCBI Taxonomy" id="742823"/>
    <lineage>
        <taxon>Bacteria</taxon>
        <taxon>Pseudomonadati</taxon>
        <taxon>Pseudomonadota</taxon>
        <taxon>Betaproteobacteria</taxon>
        <taxon>Burkholderiales</taxon>
        <taxon>Sutterellaceae</taxon>
        <taxon>Sutterella</taxon>
    </lineage>
</organism>
<keyword evidence="10 11" id="KW-0813">Transport</keyword>
<reference evidence="12 13" key="1">
    <citation type="submission" date="2012-05" db="EMBL/GenBank/DDBJ databases">
        <title>The Genome Sequence of Sutterella wadsworthensis 2_1_59BFAA.</title>
        <authorList>
            <consortium name="The Broad Institute Genome Sequencing Platform"/>
            <person name="Earl A."/>
            <person name="Ward D."/>
            <person name="Feldgarden M."/>
            <person name="Gevers D."/>
            <person name="Daigneault M."/>
            <person name="Strauss J."/>
            <person name="Allen-Vercoe E."/>
            <person name="Walker B."/>
            <person name="Young S.K."/>
            <person name="Zeng Q."/>
            <person name="Gargeya S."/>
            <person name="Fitzgerald M."/>
            <person name="Haas B."/>
            <person name="Abouelleil A."/>
            <person name="Alvarado L."/>
            <person name="Arachchi H.M."/>
            <person name="Berlin A.M."/>
            <person name="Chapman S.B."/>
            <person name="Goldberg J."/>
            <person name="Griggs A."/>
            <person name="Gujja S."/>
            <person name="Hansen M."/>
            <person name="Howarth C."/>
            <person name="Imamovic A."/>
            <person name="Larimer J."/>
            <person name="McCowen C."/>
            <person name="Montmayeur A."/>
            <person name="Murphy C."/>
            <person name="Neiman D."/>
            <person name="Pearson M."/>
            <person name="Priest M."/>
            <person name="Roberts A."/>
            <person name="Saif S."/>
            <person name="Shea T."/>
            <person name="Sisk P."/>
            <person name="Sykes S."/>
            <person name="Wortman J."/>
            <person name="Nusbaum C."/>
            <person name="Birren B."/>
        </authorList>
    </citation>
    <scope>NUCLEOTIDE SEQUENCE [LARGE SCALE GENOMIC DNA]</scope>
    <source>
        <strain evidence="12 13">2_1_59BFAA</strain>
    </source>
</reference>
<keyword evidence="5 10" id="KW-0573">Peptidoglycan synthesis</keyword>
<feature type="transmembrane region" description="Helical" evidence="10">
    <location>
        <begin position="185"/>
        <end position="210"/>
    </location>
</feature>
<dbReference type="HAMAP" id="MF_02078">
    <property type="entry name" value="MurJ_MviN"/>
    <property type="match status" value="1"/>
</dbReference>
<keyword evidence="2 10" id="KW-1003">Cell membrane</keyword>
<dbReference type="GO" id="GO:0005886">
    <property type="term" value="C:plasma membrane"/>
    <property type="evidence" value="ECO:0007669"/>
    <property type="project" value="UniProtKB-SubCell"/>
</dbReference>
<evidence type="ECO:0000256" key="1">
    <source>
        <dbReference type="ARBA" id="ARBA00004651"/>
    </source>
</evidence>
<dbReference type="EMBL" id="ADMG01000035">
    <property type="protein sequence ID" value="EKB30921.1"/>
    <property type="molecule type" value="Genomic_DNA"/>
</dbReference>
<evidence type="ECO:0000256" key="4">
    <source>
        <dbReference type="ARBA" id="ARBA00022960"/>
    </source>
</evidence>
<evidence type="ECO:0000313" key="12">
    <source>
        <dbReference type="EMBL" id="EKB30921.1"/>
    </source>
</evidence>
<feature type="transmembrane region" description="Helical" evidence="10">
    <location>
        <begin position="475"/>
        <end position="502"/>
    </location>
</feature>
<evidence type="ECO:0000256" key="11">
    <source>
        <dbReference type="PIRNR" id="PIRNR002869"/>
    </source>
</evidence>
<feature type="transmembrane region" description="Helical" evidence="10">
    <location>
        <begin position="133"/>
        <end position="153"/>
    </location>
</feature>
<keyword evidence="10 11" id="KW-0961">Cell wall biogenesis/degradation</keyword>
<dbReference type="Pfam" id="PF03023">
    <property type="entry name" value="MurJ"/>
    <property type="match status" value="1"/>
</dbReference>
<keyword evidence="4 10" id="KW-0133">Cell shape</keyword>
<feature type="transmembrane region" description="Helical" evidence="10">
    <location>
        <begin position="315"/>
        <end position="339"/>
    </location>
</feature>
<dbReference type="GO" id="GO:0008360">
    <property type="term" value="P:regulation of cell shape"/>
    <property type="evidence" value="ECO:0007669"/>
    <property type="project" value="UniProtKB-UniRule"/>
</dbReference>
<dbReference type="NCBIfam" id="TIGR01695">
    <property type="entry name" value="murJ_mviN"/>
    <property type="match status" value="1"/>
</dbReference>
<keyword evidence="3 10" id="KW-0812">Transmembrane</keyword>
<gene>
    <name evidence="10" type="primary">murJ</name>
    <name evidence="12" type="ORF">HMPREF9465_01611</name>
</gene>
<dbReference type="STRING" id="742823.HMPREF9465_01611"/>
<dbReference type="GO" id="GO:0071555">
    <property type="term" value="P:cell wall organization"/>
    <property type="evidence" value="ECO:0007669"/>
    <property type="project" value="UniProtKB-UniRule"/>
</dbReference>
<dbReference type="eggNOG" id="COG0728">
    <property type="taxonomic scope" value="Bacteria"/>
</dbReference>
<feature type="transmembrane region" description="Helical" evidence="10">
    <location>
        <begin position="276"/>
        <end position="294"/>
    </location>
</feature>
<evidence type="ECO:0000256" key="3">
    <source>
        <dbReference type="ARBA" id="ARBA00022692"/>
    </source>
</evidence>
<evidence type="ECO:0000313" key="13">
    <source>
        <dbReference type="Proteomes" id="UP000005835"/>
    </source>
</evidence>
<feature type="transmembrane region" description="Helical" evidence="10">
    <location>
        <begin position="389"/>
        <end position="407"/>
    </location>
</feature>
<comment type="function">
    <text evidence="8 10 11">Involved in peptidoglycan biosynthesis. Transports lipid-linked peptidoglycan precursors from the inner to the outer leaflet of the cytoplasmic membrane.</text>
</comment>
<dbReference type="UniPathway" id="UPA00219"/>
<dbReference type="AlphaFoldDB" id="K1JL25"/>
<sequence length="514" mass="54781">MSLLKSALTVSGLTLVSRVTGVIRDMLIARFFGASAETDAFYVAFRLPNMLRRLFAEGAFQQAFVPMLADVKERSEGEAGTFIDHVFTVLALSVFAASILGVVAAPLLVWAIASGLASAPEAFDLASALTRFMFPYIAFMALTALAASVLNTWKRFAVPAVTPVLLNLSFIGCTVLLAPRMAEPIWALAVAVILGGVLQLGTQYLALCRLGIRVRPRGLRDSLADGDVRRVLKLMVPALFGVGVAQLSILINTNIASHLGKGAVTWLNYADRLMEFPTALLGVALGTVLLPGLSSAYAKGDTSRYNSLLDRGLRLVVLVAVPAAVGLWLTSEALVSFLFQGRSFTPDDVSQTALAVVGYSVGLIGLIALKIVAPAFYARKDIRTPVKTAFWSLVVVQLVNLVSVPLFSHAGLALSVGVGSVFNAGTLLIILMRRGIYTPLPGWAKAVLRIALATLLMGAGLWYGQTFVSWTTMPWLMRAGGVLAMVAVAAVAYFAVMFACGWRLSDLRPGRGDD</sequence>
<keyword evidence="6 10" id="KW-1133">Transmembrane helix</keyword>
<feature type="transmembrane region" description="Helical" evidence="10">
    <location>
        <begin position="443"/>
        <end position="463"/>
    </location>
</feature>
<dbReference type="InterPro" id="IPR051050">
    <property type="entry name" value="Lipid_II_flippase_MurJ/MviN"/>
</dbReference>
<evidence type="ECO:0000256" key="9">
    <source>
        <dbReference type="ARBA" id="ARBA00061532"/>
    </source>
</evidence>
<feature type="transmembrane region" description="Helical" evidence="10">
    <location>
        <begin position="160"/>
        <end position="179"/>
    </location>
</feature>
<dbReference type="GO" id="GO:0015648">
    <property type="term" value="F:lipid-linked peptidoglycan transporter activity"/>
    <property type="evidence" value="ECO:0007669"/>
    <property type="project" value="UniProtKB-UniRule"/>
</dbReference>
<keyword evidence="13" id="KW-1185">Reference proteome</keyword>
<dbReference type="Proteomes" id="UP000005835">
    <property type="component" value="Unassembled WGS sequence"/>
</dbReference>
<protein>
    <recommendedName>
        <fullName evidence="10">Probable lipid II flippase MurJ</fullName>
    </recommendedName>
</protein>
<evidence type="ECO:0000256" key="8">
    <source>
        <dbReference type="ARBA" id="ARBA00060041"/>
    </source>
</evidence>